<evidence type="ECO:0000313" key="1">
    <source>
        <dbReference type="EMBL" id="AKF04923.1"/>
    </source>
</evidence>
<dbReference type="EMBL" id="CP011125">
    <property type="protein sequence ID" value="AKF04923.1"/>
    <property type="molecule type" value="Genomic_DNA"/>
</dbReference>
<name>A0A0F6W1D2_9BACT</name>
<reference evidence="1 2" key="1">
    <citation type="submission" date="2015-03" db="EMBL/GenBank/DDBJ databases">
        <title>Genome assembly of Sandaracinus amylolyticus DSM 53668.</title>
        <authorList>
            <person name="Sharma G."/>
            <person name="Subramanian S."/>
        </authorList>
    </citation>
    <scope>NUCLEOTIDE SEQUENCE [LARGE SCALE GENOMIC DNA]</scope>
    <source>
        <strain evidence="1 2">DSM 53668</strain>
    </source>
</reference>
<accession>A0A0F6W1D2</accession>
<dbReference type="KEGG" id="samy:DB32_002072"/>
<dbReference type="PROSITE" id="PS51318">
    <property type="entry name" value="TAT"/>
    <property type="match status" value="1"/>
</dbReference>
<organism evidence="1 2">
    <name type="scientific">Sandaracinus amylolyticus</name>
    <dbReference type="NCBI Taxonomy" id="927083"/>
    <lineage>
        <taxon>Bacteria</taxon>
        <taxon>Pseudomonadati</taxon>
        <taxon>Myxococcota</taxon>
        <taxon>Polyangia</taxon>
        <taxon>Polyangiales</taxon>
        <taxon>Sandaracinaceae</taxon>
        <taxon>Sandaracinus</taxon>
    </lineage>
</organism>
<dbReference type="Pfam" id="PF07586">
    <property type="entry name" value="HXXSHH"/>
    <property type="match status" value="1"/>
</dbReference>
<sequence>MTVMTMQRRQFLTALGLGAASVGGGLMLPGAMGWGGRAQAGGEDVPARLLLWITPHGTVPNAWAMSPPGLPASGTGVASIATLEDAAWSRILAPLAPFKQKLSIVEGIARTSAIDYERRGAATSGWDLNRHHFGQASLLTCVDPLQRAGSTCIGGGESVDQVIGRALAQPGRWASRVYGANHQHPYNFVAAGEAAPRVTTARQAYDDLMGVYMPPDDGGDPRVAAIQRGRASALDLAAREYDAVAPRLGTADRQKLERHAQLLRDLEISFRGTTPGASCSPTYEALGHEMDRFARVMSLVLGCDMTRMVSFVTMPLRPEEFGLPVGTNVHQDYAHNSVAGPDAAFTAEAERGMIEYNLFYARRFAYLLEQLDSVPEGDGTLLDHTAVVWISELGTGTHWLHDMPVVIAGGANGVLRTGQYVRYARSNRVRQGYSELSIGPAQNQLYVTLMRALGMDVDAFGAESTPLVGGGSLSLRGTLPELLV</sequence>
<proteinExistence type="predicted"/>
<gene>
    <name evidence="1" type="ORF">DB32_002072</name>
</gene>
<dbReference type="Proteomes" id="UP000034883">
    <property type="component" value="Chromosome"/>
</dbReference>
<evidence type="ECO:0000313" key="2">
    <source>
        <dbReference type="Proteomes" id="UP000034883"/>
    </source>
</evidence>
<keyword evidence="2" id="KW-1185">Reference proteome</keyword>
<dbReference type="STRING" id="927083.DB32_002072"/>
<dbReference type="AlphaFoldDB" id="A0A0F6W1D2"/>
<dbReference type="InterPro" id="IPR006311">
    <property type="entry name" value="TAT_signal"/>
</dbReference>
<dbReference type="InterPro" id="IPR011447">
    <property type="entry name" value="DUF1552"/>
</dbReference>
<protein>
    <submittedName>
        <fullName evidence="1">Tat (Twin-arginine translocation) pathway signal sequence domain protein</fullName>
    </submittedName>
</protein>